<sequence>MKVRLFTEFLDGNIPLRVQIENSELESEINEFIEDKRVIDIKYQSTLTTILNRYGHKEPQYECSALVMYEEDKNEVL</sequence>
<dbReference type="InterPro" id="IPR020296">
    <property type="entry name" value="Spore_Cse60"/>
</dbReference>
<name>A0A4S2ELU7_9LACO</name>
<evidence type="ECO:0000313" key="1">
    <source>
        <dbReference type="EMBL" id="TGY55473.1"/>
    </source>
</evidence>
<evidence type="ECO:0000313" key="2">
    <source>
        <dbReference type="Proteomes" id="UP000306855"/>
    </source>
</evidence>
<gene>
    <name evidence="1" type="ORF">E5340_05560</name>
</gene>
<dbReference type="Proteomes" id="UP000306855">
    <property type="component" value="Unassembled WGS sequence"/>
</dbReference>
<organism evidence="1 2">
    <name type="scientific">Ligilactobacillus murinus</name>
    <dbReference type="NCBI Taxonomy" id="1622"/>
    <lineage>
        <taxon>Bacteria</taxon>
        <taxon>Bacillati</taxon>
        <taxon>Bacillota</taxon>
        <taxon>Bacilli</taxon>
        <taxon>Lactobacillales</taxon>
        <taxon>Lactobacillaceae</taxon>
        <taxon>Ligilactobacillus</taxon>
    </lineage>
</organism>
<comment type="caution">
    <text evidence="1">The sequence shown here is derived from an EMBL/GenBank/DDBJ whole genome shotgun (WGS) entry which is preliminary data.</text>
</comment>
<dbReference type="EMBL" id="SRYK01000021">
    <property type="protein sequence ID" value="TGY55473.1"/>
    <property type="molecule type" value="Genomic_DNA"/>
</dbReference>
<dbReference type="RefSeq" id="WP_135942097.1">
    <property type="nucleotide sequence ID" value="NZ_SRYK01000021.1"/>
</dbReference>
<reference evidence="1 2" key="1">
    <citation type="submission" date="2019-04" db="EMBL/GenBank/DDBJ databases">
        <title>Microbes associate with the intestines of laboratory mice.</title>
        <authorList>
            <person name="Navarre W."/>
            <person name="Wong E."/>
            <person name="Huang K."/>
            <person name="Tropini C."/>
            <person name="Ng K."/>
            <person name="Yu B."/>
        </authorList>
    </citation>
    <scope>NUCLEOTIDE SEQUENCE [LARGE SCALE GENOMIC DNA]</scope>
    <source>
        <strain evidence="1 2">NM26_J9</strain>
    </source>
</reference>
<dbReference type="Pfam" id="PF10957">
    <property type="entry name" value="Spore_Cse60"/>
    <property type="match status" value="1"/>
</dbReference>
<proteinExistence type="predicted"/>
<protein>
    <submittedName>
        <fullName evidence="1">Sporulation protein Cse60</fullName>
    </submittedName>
</protein>
<dbReference type="AlphaFoldDB" id="A0A4S2ELU7"/>
<accession>A0A4S2ELU7</accession>